<dbReference type="InterPro" id="IPR042490">
    <property type="entry name" value="Thio_Ohase/BAAT_N"/>
</dbReference>
<dbReference type="Gene3D" id="2.60.40.2240">
    <property type="entry name" value="Acyl-CoA thioester hydrolase/BAAT N-terminal domain"/>
    <property type="match status" value="1"/>
</dbReference>
<evidence type="ECO:0000256" key="1">
    <source>
        <dbReference type="ARBA" id="ARBA00006538"/>
    </source>
</evidence>
<keyword evidence="7" id="KW-1185">Reference proteome</keyword>
<dbReference type="InterPro" id="IPR014940">
    <property type="entry name" value="BAAT_C"/>
</dbReference>
<feature type="active site" description="Charge relay system" evidence="2">
    <location>
        <position position="242"/>
    </location>
</feature>
<reference evidence="6 7" key="1">
    <citation type="submission" date="2021-01" db="EMBL/GenBank/DDBJ databases">
        <title>Whole genome shotgun sequence of Catellatospora coxensis NBRC 107359.</title>
        <authorList>
            <person name="Komaki H."/>
            <person name="Tamura T."/>
        </authorList>
    </citation>
    <scope>NUCLEOTIDE SEQUENCE [LARGE SCALE GENOMIC DNA]</scope>
    <source>
        <strain evidence="6 7">NBRC 107359</strain>
    </source>
</reference>
<gene>
    <name evidence="6" type="ORF">Cco03nite_18060</name>
</gene>
<evidence type="ECO:0000256" key="2">
    <source>
        <dbReference type="PIRSR" id="PIRSR016521-1"/>
    </source>
</evidence>
<dbReference type="EMBL" id="BONI01000011">
    <property type="protein sequence ID" value="GIG05106.1"/>
    <property type="molecule type" value="Genomic_DNA"/>
</dbReference>
<comment type="similarity">
    <text evidence="1">Belongs to the C/M/P thioester hydrolase family.</text>
</comment>
<dbReference type="Proteomes" id="UP000630887">
    <property type="component" value="Unassembled WGS sequence"/>
</dbReference>
<feature type="domain" description="BAAT/Acyl-CoA thioester hydrolase C-terminal" evidence="5">
    <location>
        <begin position="212"/>
        <end position="444"/>
    </location>
</feature>
<evidence type="ECO:0000259" key="4">
    <source>
        <dbReference type="Pfam" id="PF04775"/>
    </source>
</evidence>
<name>A0A8J3KXZ2_9ACTN</name>
<dbReference type="GO" id="GO:0047617">
    <property type="term" value="F:fatty acyl-CoA hydrolase activity"/>
    <property type="evidence" value="ECO:0007669"/>
    <property type="project" value="TreeGrafter"/>
</dbReference>
<organism evidence="6 7">
    <name type="scientific">Catellatospora coxensis</name>
    <dbReference type="NCBI Taxonomy" id="310354"/>
    <lineage>
        <taxon>Bacteria</taxon>
        <taxon>Bacillati</taxon>
        <taxon>Actinomycetota</taxon>
        <taxon>Actinomycetes</taxon>
        <taxon>Micromonosporales</taxon>
        <taxon>Micromonosporaceae</taxon>
        <taxon>Catellatospora</taxon>
    </lineage>
</organism>
<feature type="domain" description="Acyl-CoA thioester hydrolase/bile acid-CoA amino acid N-acetyltransferase" evidence="4">
    <location>
        <begin position="31"/>
        <end position="144"/>
    </location>
</feature>
<dbReference type="InterPro" id="IPR029058">
    <property type="entry name" value="AB_hydrolase_fold"/>
</dbReference>
<dbReference type="InterPro" id="IPR016662">
    <property type="entry name" value="Acyl-CoA_thioEstase_long-chain"/>
</dbReference>
<evidence type="ECO:0000313" key="6">
    <source>
        <dbReference type="EMBL" id="GIG05106.1"/>
    </source>
</evidence>
<dbReference type="GO" id="GO:0006637">
    <property type="term" value="P:acyl-CoA metabolic process"/>
    <property type="evidence" value="ECO:0007669"/>
    <property type="project" value="InterPro"/>
</dbReference>
<dbReference type="PANTHER" id="PTHR10824:SF36">
    <property type="entry name" value="ACYL-COA THIOESTERASE 17-RELATED"/>
    <property type="match status" value="1"/>
</dbReference>
<evidence type="ECO:0000256" key="3">
    <source>
        <dbReference type="SAM" id="MobiDB-lite"/>
    </source>
</evidence>
<dbReference type="AlphaFoldDB" id="A0A8J3KXZ2"/>
<dbReference type="GO" id="GO:0006631">
    <property type="term" value="P:fatty acid metabolic process"/>
    <property type="evidence" value="ECO:0007669"/>
    <property type="project" value="TreeGrafter"/>
</dbReference>
<feature type="active site" description="Charge relay system" evidence="2">
    <location>
        <position position="391"/>
    </location>
</feature>
<comment type="caution">
    <text evidence="6">The sequence shown here is derived from an EMBL/GenBank/DDBJ whole genome shotgun (WGS) entry which is preliminary data.</text>
</comment>
<sequence length="447" mass="47587">MTGQPAISGPEQPAGTQVPALAVGPRSGQVDETLSIVVSGLRAGQRVTVRAATRDGALVDWHSTADFVAAPDGTVDVGRDAPAAGYPGVDPLGLLWAMRPTDPGRQVFFTKRRPTALKVTVSARAGGESIGEVGIERCFGGEHVLGRPTGDDLVGTLYHDDERRPAPAVLLLAGSDGGQLDHAAALLAGRGYAALALSYFGAEDLPPTLSHIDLGYFRRAVDWLLDQPEVDRSRPASVIGLSRGGELALQLAALDARLHNVVAAAPSSLRQAGLTSNYTDYGQPAWELDGRALPFLKGRYNFGTFLSFARTWLLARPMRQRRAFERAMRDADAVAAARIEVEAITGPVLLISGADDRLWPSDVYAGQVERRLLAHGHPAEVVNLTYPGAGHFVSFPYALPGMPPMVSISPMSRLRIDFGGSAPANAAAAVDSWRRVLEFLGRHTSRS</sequence>
<dbReference type="RefSeq" id="WP_203691010.1">
    <property type="nucleotide sequence ID" value="NZ_BAAALC010000016.1"/>
</dbReference>
<dbReference type="Gene3D" id="3.40.50.1820">
    <property type="entry name" value="alpha/beta hydrolase"/>
    <property type="match status" value="1"/>
</dbReference>
<protein>
    <submittedName>
        <fullName evidence="6">Acyl-CoA thioesterase</fullName>
    </submittedName>
</protein>
<feature type="active site" description="Charge relay system" evidence="2">
    <location>
        <position position="356"/>
    </location>
</feature>
<dbReference type="PANTHER" id="PTHR10824">
    <property type="entry name" value="ACYL-COENZYME A THIOESTERASE-RELATED"/>
    <property type="match status" value="1"/>
</dbReference>
<dbReference type="SUPFAM" id="SSF53474">
    <property type="entry name" value="alpha/beta-Hydrolases"/>
    <property type="match status" value="1"/>
</dbReference>
<evidence type="ECO:0000259" key="5">
    <source>
        <dbReference type="Pfam" id="PF08840"/>
    </source>
</evidence>
<dbReference type="InterPro" id="IPR006862">
    <property type="entry name" value="Thio_Ohase/aa_AcTrfase"/>
</dbReference>
<accession>A0A8J3KXZ2</accession>
<dbReference type="Pfam" id="PF04775">
    <property type="entry name" value="Bile_Hydr_Trans"/>
    <property type="match status" value="1"/>
</dbReference>
<dbReference type="PIRSF" id="PIRSF016521">
    <property type="entry name" value="Acyl-CoA_hydro"/>
    <property type="match status" value="1"/>
</dbReference>
<evidence type="ECO:0000313" key="7">
    <source>
        <dbReference type="Proteomes" id="UP000630887"/>
    </source>
</evidence>
<proteinExistence type="inferred from homology"/>
<feature type="region of interest" description="Disordered" evidence="3">
    <location>
        <begin position="1"/>
        <end position="21"/>
    </location>
</feature>
<dbReference type="Pfam" id="PF08840">
    <property type="entry name" value="BAAT_C"/>
    <property type="match status" value="1"/>
</dbReference>